<comment type="caution">
    <text evidence="1">The sequence shown here is derived from an EMBL/GenBank/DDBJ whole genome shotgun (WGS) entry which is preliminary data.</text>
</comment>
<evidence type="ECO:0000313" key="2">
    <source>
        <dbReference type="Proteomes" id="UP000322051"/>
    </source>
</evidence>
<dbReference type="RefSeq" id="WP_150397826.1">
    <property type="nucleotide sequence ID" value="NZ_VUAL01000005.1"/>
</dbReference>
<evidence type="ECO:0008006" key="3">
    <source>
        <dbReference type="Google" id="ProtNLM"/>
    </source>
</evidence>
<accession>A0AB73BQ27</accession>
<protein>
    <recommendedName>
        <fullName evidence="3">Bacteriophage abortive infection AbiH</fullName>
    </recommendedName>
</protein>
<dbReference type="InterPro" id="IPR025935">
    <property type="entry name" value="AbiH"/>
</dbReference>
<proteinExistence type="predicted"/>
<evidence type="ECO:0000313" key="1">
    <source>
        <dbReference type="EMBL" id="KAA8798145.1"/>
    </source>
</evidence>
<dbReference type="Proteomes" id="UP000322051">
    <property type="component" value="Unassembled WGS sequence"/>
</dbReference>
<name>A0AB73BQ27_9LACO</name>
<dbReference type="EMBL" id="VUAO01000011">
    <property type="protein sequence ID" value="KAA8798145.1"/>
    <property type="molecule type" value="Genomic_DNA"/>
</dbReference>
<organism evidence="1 2">
    <name type="scientific">Lactobacillus crispatus</name>
    <dbReference type="NCBI Taxonomy" id="47770"/>
    <lineage>
        <taxon>Bacteria</taxon>
        <taxon>Bacillati</taxon>
        <taxon>Bacillota</taxon>
        <taxon>Bacilli</taxon>
        <taxon>Lactobacillales</taxon>
        <taxon>Lactobacillaceae</taxon>
        <taxon>Lactobacillus</taxon>
    </lineage>
</organism>
<reference evidence="1 2" key="1">
    <citation type="submission" date="2019-09" db="EMBL/GenBank/DDBJ databases">
        <title>Comparative analysis of L. crispatus genomes revealed niche specific adaptation to different host and body sites.</title>
        <authorList>
            <person name="Pan M."/>
            <person name="Hidalgo-Cantabrana C."/>
            <person name="Barrangou R."/>
        </authorList>
    </citation>
    <scope>NUCLEOTIDE SEQUENCE [LARGE SCALE GENOMIC DNA]</scope>
    <source>
        <strain evidence="1 2">NCK973</strain>
    </source>
</reference>
<sequence length="412" mass="48139">MVEDSVKQLVILGNGFDLACGLNSTYDEFFKERFEKVDTDKIIDTLLAHKPNSHGSALNLKVYGLNPVFKKFTDNLNPDENYEVKVNYFDLLFMATNRYMKADKSWSSVEQILQEVLRIMYDQHNSRGFDTNWEIQKRATELKDKYFNNYKFDSDGDKIEFIAFVLHTFNKAVADDDITKGLRHFEETFGKFIANQISDDYLNKVNNKVTNLIDSKADVLSFNYSATPLFDQQLEDNKKINNWYNVHGLSRWGVKYRTIAMNKVNNIAIKLPRPIFGISCYDQDKKEFLSVNDPIRKFTKGNRRDDQIKEDEFDFLNYTISPDINKVTIFGHSLGMTDYDYFKEIFQKLNLANGDLKLEIYCLNTADCHDKVNAIKQMFDEYGHEVSVNADDLYKNLCKENRLAFKYCDEIE</sequence>
<gene>
    <name evidence="1" type="ORF">F1C02_05170</name>
</gene>
<dbReference type="AlphaFoldDB" id="A0AB73BQ27"/>
<dbReference type="Pfam" id="PF14253">
    <property type="entry name" value="AbiH"/>
    <property type="match status" value="1"/>
</dbReference>